<gene>
    <name evidence="1" type="ORF">ANI02nite_29700</name>
</gene>
<dbReference type="GO" id="GO:0000287">
    <property type="term" value="F:magnesium ion binding"/>
    <property type="evidence" value="ECO:0007669"/>
    <property type="project" value="TreeGrafter"/>
</dbReference>
<dbReference type="CDD" id="cd07516">
    <property type="entry name" value="HAD_Pase"/>
    <property type="match status" value="1"/>
</dbReference>
<dbReference type="InterPro" id="IPR000150">
    <property type="entry name" value="Cof"/>
</dbReference>
<comment type="caution">
    <text evidence="1">The sequence shown here is derived from an EMBL/GenBank/DDBJ whole genome shotgun (WGS) entry which is preliminary data.</text>
</comment>
<dbReference type="Gene3D" id="3.40.50.1000">
    <property type="entry name" value="HAD superfamily/HAD-like"/>
    <property type="match status" value="1"/>
</dbReference>
<dbReference type="Proteomes" id="UP000321635">
    <property type="component" value="Unassembled WGS sequence"/>
</dbReference>
<evidence type="ECO:0000313" key="2">
    <source>
        <dbReference type="Proteomes" id="UP000321635"/>
    </source>
</evidence>
<dbReference type="SUPFAM" id="SSF56784">
    <property type="entry name" value="HAD-like"/>
    <property type="match status" value="1"/>
</dbReference>
<dbReference type="InterPro" id="IPR036412">
    <property type="entry name" value="HAD-like_sf"/>
</dbReference>
<sequence length="292" mass="31018">MKSDDQARREAKPAPTENVRLVVSDMDGTLLTPKKQVTPATLAAIGQLREAGVPVCLVSSRPPPGISMYFEALGLKTPYAGLNGAIVFDAEGRTVSSLALPQDALRDALDMLNVHGVDAWLFCGSDWIVGDVTGAYVQHEQAAIRVEPIVASEGFDPWLDKVGKLAGSSSDYDLLARLEGEIGALLEGRAHVARSSPYYLDITPEQATKGYALKQLAGMFGIAPHEVACLGDMRNDIAMFEVAGLSIAMGNATDEVASYAHVRTASNEDEGWARAIETYVLPRVAGAKGSSS</sequence>
<dbReference type="PANTHER" id="PTHR10000">
    <property type="entry name" value="PHOSPHOSERINE PHOSPHATASE"/>
    <property type="match status" value="1"/>
</dbReference>
<dbReference type="GO" id="GO:0016791">
    <property type="term" value="F:phosphatase activity"/>
    <property type="evidence" value="ECO:0007669"/>
    <property type="project" value="TreeGrafter"/>
</dbReference>
<dbReference type="SFLD" id="SFLDS00003">
    <property type="entry name" value="Haloacid_Dehalogenase"/>
    <property type="match status" value="1"/>
</dbReference>
<proteinExistence type="predicted"/>
<dbReference type="Pfam" id="PF08282">
    <property type="entry name" value="Hydrolase_3"/>
    <property type="match status" value="1"/>
</dbReference>
<evidence type="ECO:0008006" key="3">
    <source>
        <dbReference type="Google" id="ProtNLM"/>
    </source>
</evidence>
<dbReference type="InterPro" id="IPR006379">
    <property type="entry name" value="HAD-SF_hydro_IIB"/>
</dbReference>
<dbReference type="AlphaFoldDB" id="A0A511XDR9"/>
<accession>A0A511XDR9</accession>
<dbReference type="Gene3D" id="3.30.1240.10">
    <property type="match status" value="1"/>
</dbReference>
<keyword evidence="2" id="KW-1185">Reference proteome</keyword>
<dbReference type="GO" id="GO:0005829">
    <property type="term" value="C:cytosol"/>
    <property type="evidence" value="ECO:0007669"/>
    <property type="project" value="TreeGrafter"/>
</dbReference>
<reference evidence="1 2" key="1">
    <citation type="submission" date="2019-07" db="EMBL/GenBank/DDBJ databases">
        <title>Whole genome shotgun sequence of Acetobacter nitrogenifigens NBRC 105050.</title>
        <authorList>
            <person name="Hosoyama A."/>
            <person name="Uohara A."/>
            <person name="Ohji S."/>
            <person name="Ichikawa N."/>
        </authorList>
    </citation>
    <scope>NUCLEOTIDE SEQUENCE [LARGE SCALE GENOMIC DNA]</scope>
    <source>
        <strain evidence="1 2">NBRC 105050</strain>
    </source>
</reference>
<dbReference type="RefSeq" id="WP_026398634.1">
    <property type="nucleotide sequence ID" value="NZ_AUBI01000015.1"/>
</dbReference>
<evidence type="ECO:0000313" key="1">
    <source>
        <dbReference type="EMBL" id="GEN61086.1"/>
    </source>
</evidence>
<dbReference type="PANTHER" id="PTHR10000:SF8">
    <property type="entry name" value="HAD SUPERFAMILY HYDROLASE-LIKE, TYPE 3"/>
    <property type="match status" value="1"/>
</dbReference>
<dbReference type="SFLD" id="SFLDG01140">
    <property type="entry name" value="C2.B:_Phosphomannomutase_and_P"/>
    <property type="match status" value="1"/>
</dbReference>
<dbReference type="NCBIfam" id="TIGR00099">
    <property type="entry name" value="Cof-subfamily"/>
    <property type="match status" value="1"/>
</dbReference>
<protein>
    <recommendedName>
        <fullName evidence="3">Hydrolase</fullName>
    </recommendedName>
</protein>
<dbReference type="STRING" id="1120919.GCA_000429165_03078"/>
<dbReference type="PROSITE" id="PS01228">
    <property type="entry name" value="COF_1"/>
    <property type="match status" value="1"/>
</dbReference>
<dbReference type="InterPro" id="IPR023214">
    <property type="entry name" value="HAD_sf"/>
</dbReference>
<name>A0A511XDR9_9PROT</name>
<dbReference type="EMBL" id="BJYF01000025">
    <property type="protein sequence ID" value="GEN61086.1"/>
    <property type="molecule type" value="Genomic_DNA"/>
</dbReference>
<organism evidence="1 2">
    <name type="scientific">Acetobacter nitrogenifigens DSM 23921 = NBRC 105050</name>
    <dbReference type="NCBI Taxonomy" id="1120919"/>
    <lineage>
        <taxon>Bacteria</taxon>
        <taxon>Pseudomonadati</taxon>
        <taxon>Pseudomonadota</taxon>
        <taxon>Alphaproteobacteria</taxon>
        <taxon>Acetobacterales</taxon>
        <taxon>Acetobacteraceae</taxon>
        <taxon>Acetobacter</taxon>
    </lineage>
</organism>
<dbReference type="OrthoDB" id="7847955at2"/>
<dbReference type="NCBIfam" id="TIGR01484">
    <property type="entry name" value="HAD-SF-IIB"/>
    <property type="match status" value="1"/>
</dbReference>